<dbReference type="GeneID" id="105035066"/>
<protein>
    <submittedName>
        <fullName evidence="2">Uncharacterized protein LOC105035066 isoform X1</fullName>
    </submittedName>
</protein>
<evidence type="ECO:0000313" key="1">
    <source>
        <dbReference type="Proteomes" id="UP000504607"/>
    </source>
</evidence>
<dbReference type="Proteomes" id="UP000504607">
    <property type="component" value="Unplaced"/>
</dbReference>
<evidence type="ECO:0000313" key="2">
    <source>
        <dbReference type="RefSeq" id="XP_010908766.1"/>
    </source>
</evidence>
<organism evidence="1 2">
    <name type="scientific">Elaeis guineensis var. tenera</name>
    <name type="common">Oil palm</name>
    <dbReference type="NCBI Taxonomy" id="51953"/>
    <lineage>
        <taxon>Eukaryota</taxon>
        <taxon>Viridiplantae</taxon>
        <taxon>Streptophyta</taxon>
        <taxon>Embryophyta</taxon>
        <taxon>Tracheophyta</taxon>
        <taxon>Spermatophyta</taxon>
        <taxon>Magnoliopsida</taxon>
        <taxon>Liliopsida</taxon>
        <taxon>Arecaceae</taxon>
        <taxon>Arecoideae</taxon>
        <taxon>Cocoseae</taxon>
        <taxon>Elaeidinae</taxon>
        <taxon>Elaeis</taxon>
    </lineage>
</organism>
<keyword evidence="1" id="KW-1185">Reference proteome</keyword>
<dbReference type="RefSeq" id="XP_010908766.1">
    <property type="nucleotide sequence ID" value="XM_010910464.3"/>
</dbReference>
<dbReference type="PANTHER" id="PTHR33384:SF27">
    <property type="entry name" value="OS05G0102500 PROTEIN"/>
    <property type="match status" value="1"/>
</dbReference>
<accession>A0A6I9QFX7</accession>
<reference evidence="2" key="1">
    <citation type="submission" date="2025-08" db="UniProtKB">
        <authorList>
            <consortium name="RefSeq"/>
        </authorList>
    </citation>
    <scope>IDENTIFICATION</scope>
</reference>
<dbReference type="FunCoup" id="A0A6I9QFX7">
    <property type="interactions" value="349"/>
</dbReference>
<dbReference type="InParanoid" id="A0A6I9QFX7"/>
<sequence>MSSETTKMENQPRRFSTIGKLFAESTADTKSRFWQASDLPSPEAAVICPEPHRAIAVACVIDNLNRFSSKSNDILPVHKGDYSQEILDIILSKDDREGDSDASNQVFFFSGSPPARTNNPIVRDAQFLNQTTSLAPPWAHHHGIRPSAKVERGSPSCGSSFGGSPKVRIKGFACSAFA</sequence>
<dbReference type="KEGG" id="egu:105035066"/>
<gene>
    <name evidence="2" type="primary">LOC105035066</name>
</gene>
<proteinExistence type="predicted"/>
<dbReference type="OrthoDB" id="1917254at2759"/>
<name>A0A6I9QFX7_ELAGV</name>
<dbReference type="PANTHER" id="PTHR33384">
    <property type="entry name" value="EXPRESSED PROTEIN"/>
    <property type="match status" value="1"/>
</dbReference>
<dbReference type="AlphaFoldDB" id="A0A6I9QFX7"/>